<feature type="domain" description="Flagellar motor switch protein FliN-like C-terminal" evidence="11">
    <location>
        <begin position="255"/>
        <end position="326"/>
    </location>
</feature>
<gene>
    <name evidence="12" type="ORF">A7E75_01075</name>
</gene>
<dbReference type="RefSeq" id="WP_072285578.1">
    <property type="nucleotide sequence ID" value="NZ_CP015455.1"/>
</dbReference>
<dbReference type="OrthoDB" id="9806941at2"/>
<dbReference type="GO" id="GO:0003774">
    <property type="term" value="F:cytoskeletal motor activity"/>
    <property type="evidence" value="ECO:0007669"/>
    <property type="project" value="InterPro"/>
</dbReference>
<dbReference type="Pfam" id="PF01052">
    <property type="entry name" value="FliMN_C"/>
    <property type="match status" value="1"/>
</dbReference>
<dbReference type="KEGG" id="pace:A6070_09685"/>
<evidence type="ECO:0000313" key="13">
    <source>
        <dbReference type="Proteomes" id="UP000182264"/>
    </source>
</evidence>
<dbReference type="SUPFAM" id="SSF101801">
    <property type="entry name" value="Surface presentation of antigens (SPOA)"/>
    <property type="match status" value="1"/>
</dbReference>
<keyword evidence="7" id="KW-0283">Flagellar rotation</keyword>
<dbReference type="GO" id="GO:0050918">
    <property type="term" value="P:positive chemotaxis"/>
    <property type="evidence" value="ECO:0007669"/>
    <property type="project" value="TreeGrafter"/>
</dbReference>
<dbReference type="Proteomes" id="UP000182264">
    <property type="component" value="Chromosome"/>
</dbReference>
<evidence type="ECO:0000256" key="5">
    <source>
        <dbReference type="ARBA" id="ARBA00022475"/>
    </source>
</evidence>
<organism evidence="12 13">
    <name type="scientific">Syntrophotalea acetylenica</name>
    <name type="common">Pelobacter acetylenicus</name>
    <dbReference type="NCBI Taxonomy" id="29542"/>
    <lineage>
        <taxon>Bacteria</taxon>
        <taxon>Pseudomonadati</taxon>
        <taxon>Thermodesulfobacteriota</taxon>
        <taxon>Desulfuromonadia</taxon>
        <taxon>Desulfuromonadales</taxon>
        <taxon>Syntrophotaleaceae</taxon>
        <taxon>Syntrophotalea</taxon>
    </lineage>
</organism>
<dbReference type="AlphaFoldDB" id="A0A1L3GCX7"/>
<evidence type="ECO:0000256" key="4">
    <source>
        <dbReference type="ARBA" id="ARBA00021898"/>
    </source>
</evidence>
<dbReference type="Pfam" id="PF02154">
    <property type="entry name" value="FliM"/>
    <property type="match status" value="1"/>
</dbReference>
<evidence type="ECO:0000259" key="11">
    <source>
        <dbReference type="Pfam" id="PF01052"/>
    </source>
</evidence>
<dbReference type="EMBL" id="CP015518">
    <property type="protein sequence ID" value="APG23767.1"/>
    <property type="molecule type" value="Genomic_DNA"/>
</dbReference>
<dbReference type="PIRSF" id="PIRSF002888">
    <property type="entry name" value="FliM"/>
    <property type="match status" value="1"/>
</dbReference>
<dbReference type="GO" id="GO:0009425">
    <property type="term" value="C:bacterial-type flagellum basal body"/>
    <property type="evidence" value="ECO:0007669"/>
    <property type="project" value="UniProtKB-SubCell"/>
</dbReference>
<dbReference type="InterPro" id="IPR028976">
    <property type="entry name" value="CheC-like_sf"/>
</dbReference>
<dbReference type="PRINTS" id="PR00955">
    <property type="entry name" value="FLGMOTORFLIM"/>
</dbReference>
<dbReference type="CDD" id="cd17908">
    <property type="entry name" value="FliM"/>
    <property type="match status" value="1"/>
</dbReference>
<protein>
    <recommendedName>
        <fullName evidence="4">Flagellar motor switch protein FliM</fullName>
    </recommendedName>
</protein>
<comment type="function">
    <text evidence="10">FliM is one of three proteins (FliG, FliN, FliM) that forms the rotor-mounted switch complex (C ring), located at the base of the basal body. This complex interacts with the CheY and CheZ chemotaxis proteins, in addition to contacting components of the motor that determine the direction of flagellar rotation.</text>
</comment>
<accession>A0A1L3GCX7</accession>
<dbReference type="Gene3D" id="3.40.1550.10">
    <property type="entry name" value="CheC-like"/>
    <property type="match status" value="1"/>
</dbReference>
<keyword evidence="13" id="KW-1185">Reference proteome</keyword>
<dbReference type="GO" id="GO:0071978">
    <property type="term" value="P:bacterial-type flagellum-dependent swarming motility"/>
    <property type="evidence" value="ECO:0007669"/>
    <property type="project" value="TreeGrafter"/>
</dbReference>
<evidence type="ECO:0000256" key="10">
    <source>
        <dbReference type="ARBA" id="ARBA00025044"/>
    </source>
</evidence>
<dbReference type="GO" id="GO:0005886">
    <property type="term" value="C:plasma membrane"/>
    <property type="evidence" value="ECO:0007669"/>
    <property type="project" value="UniProtKB-SubCell"/>
</dbReference>
<comment type="similarity">
    <text evidence="3">Belongs to the FliM family.</text>
</comment>
<evidence type="ECO:0000256" key="6">
    <source>
        <dbReference type="ARBA" id="ARBA00022500"/>
    </source>
</evidence>
<proteinExistence type="inferred from homology"/>
<dbReference type="InterPro" id="IPR036429">
    <property type="entry name" value="SpoA-like_sf"/>
</dbReference>
<keyword evidence="6" id="KW-0145">Chemotaxis</keyword>
<name>A0A1L3GCX7_SYNAC</name>
<evidence type="ECO:0000256" key="7">
    <source>
        <dbReference type="ARBA" id="ARBA00022779"/>
    </source>
</evidence>
<evidence type="ECO:0000256" key="9">
    <source>
        <dbReference type="ARBA" id="ARBA00023143"/>
    </source>
</evidence>
<evidence type="ECO:0000313" key="12">
    <source>
        <dbReference type="EMBL" id="APG23767.1"/>
    </source>
</evidence>
<keyword evidence="9" id="KW-0975">Bacterial flagellum</keyword>
<evidence type="ECO:0000256" key="3">
    <source>
        <dbReference type="ARBA" id="ARBA00011049"/>
    </source>
</evidence>
<evidence type="ECO:0000256" key="1">
    <source>
        <dbReference type="ARBA" id="ARBA00004117"/>
    </source>
</evidence>
<dbReference type="PANTHER" id="PTHR30034">
    <property type="entry name" value="FLAGELLAR MOTOR SWITCH PROTEIN FLIM"/>
    <property type="match status" value="1"/>
</dbReference>
<dbReference type="PANTHER" id="PTHR30034:SF6">
    <property type="entry name" value="YOP PROTEINS TRANSLOCATION PROTEIN Q"/>
    <property type="match status" value="1"/>
</dbReference>
<dbReference type="Gene3D" id="2.30.330.10">
    <property type="entry name" value="SpoA-like"/>
    <property type="match status" value="1"/>
</dbReference>
<evidence type="ECO:0000256" key="8">
    <source>
        <dbReference type="ARBA" id="ARBA00023136"/>
    </source>
</evidence>
<dbReference type="STRING" id="29542.A6070_09685"/>
<reference evidence="12 13" key="1">
    <citation type="journal article" date="2017" name="Genome Announc.">
        <title>Complete Genome Sequences of Two Acetylene-Fermenting Pelobacter acetylenicus Strains.</title>
        <authorList>
            <person name="Sutton J.M."/>
            <person name="Baesman S.M."/>
            <person name="Fierst J.L."/>
            <person name="Poret-Peterson A.T."/>
            <person name="Oremland R.S."/>
            <person name="Dunlap D.S."/>
            <person name="Akob D.M."/>
        </authorList>
    </citation>
    <scope>NUCLEOTIDE SEQUENCE [LARGE SCALE GENOMIC DNA]</scope>
    <source>
        <strain evidence="12 13">DSM 3247</strain>
    </source>
</reference>
<dbReference type="InterPro" id="IPR001689">
    <property type="entry name" value="Flag_FliM"/>
</dbReference>
<comment type="subcellular location">
    <subcellularLocation>
        <location evidence="1">Bacterial flagellum basal body</location>
    </subcellularLocation>
    <subcellularLocation>
        <location evidence="2">Cell membrane</location>
        <topology evidence="2">Peripheral membrane protein</topology>
    </subcellularLocation>
</comment>
<dbReference type="InterPro" id="IPR001543">
    <property type="entry name" value="FliN-like_C"/>
</dbReference>
<keyword evidence="5" id="KW-1003">Cell membrane</keyword>
<evidence type="ECO:0000256" key="2">
    <source>
        <dbReference type="ARBA" id="ARBA00004202"/>
    </source>
</evidence>
<keyword evidence="8" id="KW-0472">Membrane</keyword>
<sequence>MERILSKEEIAELLSAVHDGEIPLRDEEPDAPAQTRREVSSLNLVALQGPRHCKIENFDLILDTMARHLGISLTNRLQRSIGVRRGIMEVYEYDAFLQQLAGRDALGVIRLDPLRWRGVIIFRERLSFYLLEYLLGGAPDVELSLPGRPLTVIESNVLRNTIADACLDLNKTFSPVEKLESTLVKIESSTRLINIVPGDASVLAARFVVSGQNLEDEIILVLPMAMLDPLKEKMRARTAVFPESQDRPWQAMLEQEIQLMDVELTARLASLNLTVRDILNFQVGDILDLGCAPSSPLQIRAAGQPKFQAMAGTHQGMKAVCITGRIQRPPIPTKIP</sequence>